<dbReference type="PROSITE" id="PS01151">
    <property type="entry name" value="FIMBRIAL_USHER"/>
    <property type="match status" value="1"/>
</dbReference>
<gene>
    <name evidence="13" type="ORF">CYR32_08000</name>
</gene>
<sequence length="835" mass="91196">MKSITVTLLRRFPHAPLFICLLFAAPALFAGEEFNLNALEFNSPLEHTASLKQFIHNNALMPGNYLTAVYVNNDYYGQLSVRYLLSADKKALVPQFTRAELHAFGVKVEAVPALKTLADTQLLGDLARYVPGARYDFQPDTQRLDIRIPQVALDQHARDYIDPAQWDDGLPAFLLDYYYSGARERRAQGDNTENHYLNLNAGLNLGAWRLRHASGYSSDEEGAQSRYTYLQRDIKPWRSQLVLGETYTAGDIFDSVSLTGLRLETDTDMLPFSEQGFAPTLRGIAQSDAKVTVKQNGYVIYQTYVAPGPFEINDLNQVSSGSDLDVTVTEADGSEHRFTQASASVPIMQRQGALKYSLAGGRYRSEENDAAPDFAQATLIYGLPHGVTLYGGGQGAAFYQAAALGLGVDLHTFGSLSFDATAAASDLDDGNGTHRGTSYRAQYAKSLDATQTTLTLASYRYSTDGFYTFEEATERRAGYAEEGIYAYRDSNTRRSRLQLTVNQPLGKWGALYASGYQQDYWEMGGHERNLSVGVNSSVERVRYSLNYTQTQTPGEAVDKQIAFTLSVPLDKWLPNAWANYNLNRTLGGSATHQLGMSGTALADNNLSYNLQQSFTPDKGSTSSSASATYRGSQAVATLGYNTSPENRQINYSLQGGLVVHPYGVTLAQSLPETVALVRAPGAAGVSVENKMGLYTDRRGYAVVPDLASYRKNRIALNTQGKQGLDIPEPVQTVIPGKGAVVLADFETRIGSRMLVALRYGHKPVPFGAIAAVSGNSGLTGIVGEEGEVYLSGINHRTVLEVKWGDEPYEQCRATLTPPKNAKGSVAVVRQTALCR</sequence>
<dbReference type="Pfam" id="PF13954">
    <property type="entry name" value="PapC_N"/>
    <property type="match status" value="1"/>
</dbReference>
<evidence type="ECO:0000256" key="3">
    <source>
        <dbReference type="ARBA" id="ARBA00022448"/>
    </source>
</evidence>
<accession>A0A2N5E6M4</accession>
<dbReference type="GO" id="GO:0009279">
    <property type="term" value="C:cell outer membrane"/>
    <property type="evidence" value="ECO:0007669"/>
    <property type="project" value="UniProtKB-SubCell"/>
</dbReference>
<dbReference type="FunFam" id="2.60.40.3110:FF:000001">
    <property type="entry name" value="Putative fimbrial outer membrane usher"/>
    <property type="match status" value="1"/>
</dbReference>
<evidence type="ECO:0000256" key="7">
    <source>
        <dbReference type="ARBA" id="ARBA00022729"/>
    </source>
</evidence>
<keyword evidence="9 10" id="KW-0998">Cell outer membrane</keyword>
<organism evidence="13 14">
    <name type="scientific">Chimaeribacter coloradensis</name>
    <dbReference type="NCBI Taxonomy" id="2060068"/>
    <lineage>
        <taxon>Bacteria</taxon>
        <taxon>Pseudomonadati</taxon>
        <taxon>Pseudomonadota</taxon>
        <taxon>Gammaproteobacteria</taxon>
        <taxon>Enterobacterales</taxon>
        <taxon>Yersiniaceae</taxon>
        <taxon>Chimaeribacter</taxon>
    </lineage>
</organism>
<keyword evidence="7" id="KW-0732">Signal</keyword>
<comment type="similarity">
    <text evidence="2 10">Belongs to the fimbrial export usher family.</text>
</comment>
<dbReference type="OrthoDB" id="6554712at2"/>
<dbReference type="Gene3D" id="2.60.40.2610">
    <property type="entry name" value="Outer membrane usher protein FimD, plug domain"/>
    <property type="match status" value="1"/>
</dbReference>
<evidence type="ECO:0000256" key="10">
    <source>
        <dbReference type="RuleBase" id="RU003884"/>
    </source>
</evidence>
<keyword evidence="3 10" id="KW-0813">Transport</keyword>
<keyword evidence="14" id="KW-1185">Reference proteome</keyword>
<dbReference type="EMBL" id="PJZH01000005">
    <property type="protein sequence ID" value="PLR36961.1"/>
    <property type="molecule type" value="Genomic_DNA"/>
</dbReference>
<reference evidence="13 14" key="1">
    <citation type="submission" date="2017-12" db="EMBL/GenBank/DDBJ databases">
        <title>Characterization of six clinical isolates of Enterochimera gen. nov., a novel genus of the Yersiniaciae family and the three species Enterochimera arupensis sp. nov., Enterochimera coloradensis sp. nov, and Enterochimera californica sp. nov.</title>
        <authorList>
            <person name="Rossi A."/>
            <person name="Fisher M."/>
        </authorList>
    </citation>
    <scope>NUCLEOTIDE SEQUENCE [LARGE SCALE GENOMIC DNA]</scope>
    <source>
        <strain evidence="14">2016-Iso4</strain>
    </source>
</reference>
<evidence type="ECO:0000256" key="1">
    <source>
        <dbReference type="ARBA" id="ARBA00004571"/>
    </source>
</evidence>
<dbReference type="InterPro" id="IPR037224">
    <property type="entry name" value="PapC_N_sf"/>
</dbReference>
<feature type="domain" description="PapC-like C-terminal" evidence="11">
    <location>
        <begin position="758"/>
        <end position="818"/>
    </location>
</feature>
<dbReference type="Gene3D" id="2.60.40.2070">
    <property type="match status" value="1"/>
</dbReference>
<proteinExistence type="inferred from homology"/>
<dbReference type="GO" id="GO:0009297">
    <property type="term" value="P:pilus assembly"/>
    <property type="evidence" value="ECO:0007669"/>
    <property type="project" value="InterPro"/>
</dbReference>
<keyword evidence="6 10" id="KW-0812">Transmembrane</keyword>
<dbReference type="RefSeq" id="WP_101823862.1">
    <property type="nucleotide sequence ID" value="NZ_PJZH01000005.1"/>
</dbReference>
<evidence type="ECO:0000313" key="13">
    <source>
        <dbReference type="EMBL" id="PLR36961.1"/>
    </source>
</evidence>
<evidence type="ECO:0000256" key="5">
    <source>
        <dbReference type="ARBA" id="ARBA00022558"/>
    </source>
</evidence>
<comment type="subcellular location">
    <subcellularLocation>
        <location evidence="1 10">Cell outer membrane</location>
        <topology evidence="1 10">Multi-pass membrane protein</topology>
    </subcellularLocation>
</comment>
<keyword evidence="4" id="KW-1134">Transmembrane beta strand</keyword>
<dbReference type="InterPro" id="IPR042186">
    <property type="entry name" value="FimD_plug_dom"/>
</dbReference>
<evidence type="ECO:0000256" key="9">
    <source>
        <dbReference type="ARBA" id="ARBA00023237"/>
    </source>
</evidence>
<dbReference type="InterPro" id="IPR018030">
    <property type="entry name" value="Fimbrial_membr_usher_CS"/>
</dbReference>
<dbReference type="PANTHER" id="PTHR30451">
    <property type="entry name" value="OUTER MEMBRANE USHER PROTEIN"/>
    <property type="match status" value="1"/>
</dbReference>
<evidence type="ECO:0000256" key="2">
    <source>
        <dbReference type="ARBA" id="ARBA00008064"/>
    </source>
</evidence>
<dbReference type="Proteomes" id="UP000234503">
    <property type="component" value="Unassembled WGS sequence"/>
</dbReference>
<dbReference type="GO" id="GO:0015473">
    <property type="term" value="F:fimbrial usher porin activity"/>
    <property type="evidence" value="ECO:0007669"/>
    <property type="project" value="InterPro"/>
</dbReference>
<protein>
    <submittedName>
        <fullName evidence="13">Fimbrial biogenesis outer membrane usher protein</fullName>
    </submittedName>
</protein>
<dbReference type="Gene3D" id="3.10.20.410">
    <property type="match status" value="1"/>
</dbReference>
<evidence type="ECO:0000313" key="14">
    <source>
        <dbReference type="Proteomes" id="UP000234503"/>
    </source>
</evidence>
<dbReference type="Pfam" id="PF13953">
    <property type="entry name" value="PapC_C"/>
    <property type="match status" value="1"/>
</dbReference>
<keyword evidence="8 10" id="KW-0472">Membrane</keyword>
<name>A0A2N5E6M4_9GAMM</name>
<feature type="domain" description="PapC N-terminal" evidence="12">
    <location>
        <begin position="33"/>
        <end position="180"/>
    </location>
</feature>
<evidence type="ECO:0000256" key="4">
    <source>
        <dbReference type="ARBA" id="ARBA00022452"/>
    </source>
</evidence>
<evidence type="ECO:0000259" key="11">
    <source>
        <dbReference type="Pfam" id="PF13953"/>
    </source>
</evidence>
<dbReference type="InterPro" id="IPR043142">
    <property type="entry name" value="PapC-like_C_sf"/>
</dbReference>
<comment type="caution">
    <text evidence="13">The sequence shown here is derived from an EMBL/GenBank/DDBJ whole genome shotgun (WGS) entry which is preliminary data.</text>
</comment>
<dbReference type="AlphaFoldDB" id="A0A2N5E6M4"/>
<dbReference type="SUPFAM" id="SSF141729">
    <property type="entry name" value="FimD N-terminal domain-like"/>
    <property type="match status" value="1"/>
</dbReference>
<evidence type="ECO:0000259" key="12">
    <source>
        <dbReference type="Pfam" id="PF13954"/>
    </source>
</evidence>
<evidence type="ECO:0000256" key="6">
    <source>
        <dbReference type="ARBA" id="ARBA00022692"/>
    </source>
</evidence>
<evidence type="ECO:0000256" key="8">
    <source>
        <dbReference type="ARBA" id="ARBA00023136"/>
    </source>
</evidence>
<dbReference type="InterPro" id="IPR025949">
    <property type="entry name" value="PapC-like_C"/>
</dbReference>
<dbReference type="Gene3D" id="2.60.40.3110">
    <property type="match status" value="1"/>
</dbReference>
<dbReference type="InterPro" id="IPR000015">
    <property type="entry name" value="Fimb_usher"/>
</dbReference>
<dbReference type="Pfam" id="PF00577">
    <property type="entry name" value="Usher"/>
    <property type="match status" value="1"/>
</dbReference>
<dbReference type="InterPro" id="IPR025885">
    <property type="entry name" value="PapC_N"/>
</dbReference>
<keyword evidence="5 10" id="KW-1029">Fimbrium biogenesis</keyword>
<dbReference type="PANTHER" id="PTHR30451:SF21">
    <property type="entry name" value="FIMBRIAL USHER DOMAIN-CONTAINING PROTEIN YDET-RELATED"/>
    <property type="match status" value="1"/>
</dbReference>